<keyword evidence="2" id="KW-0813">Transport</keyword>
<dbReference type="Gene3D" id="1.20.58.90">
    <property type="match status" value="1"/>
</dbReference>
<dbReference type="CDD" id="cd15841">
    <property type="entry name" value="SNARE_Qc"/>
    <property type="match status" value="1"/>
</dbReference>
<dbReference type="GO" id="GO:0016020">
    <property type="term" value="C:membrane"/>
    <property type="evidence" value="ECO:0007669"/>
    <property type="project" value="InterPro"/>
</dbReference>
<dbReference type="PROSITE" id="PS50192">
    <property type="entry name" value="T_SNARE"/>
    <property type="match status" value="1"/>
</dbReference>
<feature type="region of interest" description="Disordered" evidence="10">
    <location>
        <begin position="96"/>
        <end position="127"/>
    </location>
</feature>
<keyword evidence="9" id="KW-0175">Coiled coil</keyword>
<dbReference type="InterPro" id="IPR010989">
    <property type="entry name" value="SNARE"/>
</dbReference>
<dbReference type="EMBL" id="HBJA01060711">
    <property type="protein sequence ID" value="CAE0810324.1"/>
    <property type="molecule type" value="Transcribed_RNA"/>
</dbReference>
<evidence type="ECO:0000256" key="10">
    <source>
        <dbReference type="SAM" id="MobiDB-lite"/>
    </source>
</evidence>
<dbReference type="AlphaFoldDB" id="A0A7S4FR51"/>
<comment type="similarity">
    <text evidence="1">Belongs to the syntaxin family.</text>
</comment>
<proteinExistence type="inferred from homology"/>
<evidence type="ECO:0000313" key="13">
    <source>
        <dbReference type="EMBL" id="CAE0810324.1"/>
    </source>
</evidence>
<reference evidence="13" key="1">
    <citation type="submission" date="2021-01" db="EMBL/GenBank/DDBJ databases">
        <authorList>
            <person name="Corre E."/>
            <person name="Pelletier E."/>
            <person name="Niang G."/>
            <person name="Scheremetjew M."/>
            <person name="Finn R."/>
            <person name="Kale V."/>
            <person name="Holt S."/>
            <person name="Cochrane G."/>
            <person name="Meng A."/>
            <person name="Brown T."/>
            <person name="Cohen L."/>
        </authorList>
    </citation>
    <scope>NUCLEOTIDE SEQUENCE</scope>
    <source>
        <strain evidence="13">CCMP1594</strain>
    </source>
</reference>
<dbReference type="GO" id="GO:0048193">
    <property type="term" value="P:Golgi vesicle transport"/>
    <property type="evidence" value="ECO:0007669"/>
    <property type="project" value="InterPro"/>
</dbReference>
<dbReference type="Pfam" id="PF09177">
    <property type="entry name" value="STX6_10_61_N"/>
    <property type="match status" value="1"/>
</dbReference>
<dbReference type="SMART" id="SM00397">
    <property type="entry name" value="t_SNARE"/>
    <property type="match status" value="1"/>
</dbReference>
<dbReference type="Pfam" id="PF05739">
    <property type="entry name" value="SNARE"/>
    <property type="match status" value="1"/>
</dbReference>
<dbReference type="Gene3D" id="1.20.5.110">
    <property type="match status" value="1"/>
</dbReference>
<dbReference type="GO" id="GO:0005794">
    <property type="term" value="C:Golgi apparatus"/>
    <property type="evidence" value="ECO:0007669"/>
    <property type="project" value="UniProtKB-SubCell"/>
</dbReference>
<name>A0A7S4FR51_9EUGL</name>
<evidence type="ECO:0000256" key="8">
    <source>
        <dbReference type="ARBA" id="ARBA00037801"/>
    </source>
</evidence>
<dbReference type="CDD" id="cd21443">
    <property type="entry name" value="SNARE_NTD_STX6_STX10"/>
    <property type="match status" value="1"/>
</dbReference>
<evidence type="ECO:0000259" key="12">
    <source>
        <dbReference type="PROSITE" id="PS50192"/>
    </source>
</evidence>
<keyword evidence="3 11" id="KW-0812">Transmembrane</keyword>
<dbReference type="PANTHER" id="PTHR12791">
    <property type="entry name" value="GOLGI SNARE BET1-RELATED"/>
    <property type="match status" value="1"/>
</dbReference>
<gene>
    <name evidence="13" type="ORF">EGYM00163_LOCUS21459</name>
</gene>
<evidence type="ECO:0000256" key="5">
    <source>
        <dbReference type="ARBA" id="ARBA00022989"/>
    </source>
</evidence>
<feature type="transmembrane region" description="Helical" evidence="11">
    <location>
        <begin position="221"/>
        <end position="239"/>
    </location>
</feature>
<feature type="domain" description="T-SNARE coiled-coil homology" evidence="12">
    <location>
        <begin position="149"/>
        <end position="211"/>
    </location>
</feature>
<feature type="compositionally biased region" description="Polar residues" evidence="10">
    <location>
        <begin position="100"/>
        <end position="115"/>
    </location>
</feature>
<keyword evidence="5 11" id="KW-1133">Transmembrane helix</keyword>
<feature type="coiled-coil region" evidence="9">
    <location>
        <begin position="180"/>
        <end position="214"/>
    </location>
</feature>
<dbReference type="InterPro" id="IPR000727">
    <property type="entry name" value="T_SNARE_dom"/>
</dbReference>
<evidence type="ECO:0000256" key="3">
    <source>
        <dbReference type="ARBA" id="ARBA00022692"/>
    </source>
</evidence>
<organism evidence="13">
    <name type="scientific">Eutreptiella gymnastica</name>
    <dbReference type="NCBI Taxonomy" id="73025"/>
    <lineage>
        <taxon>Eukaryota</taxon>
        <taxon>Discoba</taxon>
        <taxon>Euglenozoa</taxon>
        <taxon>Euglenida</taxon>
        <taxon>Spirocuta</taxon>
        <taxon>Euglenophyceae</taxon>
        <taxon>Eutreptiales</taxon>
        <taxon>Eutreptiaceae</taxon>
        <taxon>Eutreptiella</taxon>
    </lineage>
</organism>
<keyword evidence="7 11" id="KW-0472">Membrane</keyword>
<evidence type="ECO:0000256" key="9">
    <source>
        <dbReference type="SAM" id="Coils"/>
    </source>
</evidence>
<evidence type="ECO:0000256" key="11">
    <source>
        <dbReference type="SAM" id="Phobius"/>
    </source>
</evidence>
<comment type="subcellular location">
    <subcellularLocation>
        <location evidence="8">Golgi apparatus</location>
        <location evidence="8">trans-Golgi network membrane</location>
        <topology evidence="8">Single-pass type IV membrane protein</topology>
    </subcellularLocation>
</comment>
<evidence type="ECO:0000256" key="4">
    <source>
        <dbReference type="ARBA" id="ARBA00022927"/>
    </source>
</evidence>
<accession>A0A7S4FR51</accession>
<dbReference type="FunFam" id="1.20.58.90:FF:000004">
    <property type="entry name" value="Syntaxin 10"/>
    <property type="match status" value="1"/>
</dbReference>
<sequence>MQDPYEAVKEEVVNSVNKLEALYQKWKSTEDPTQLVRHHSKLLDSVRNIEGDLNDLGDAIKVVLANRRKFENLTDSMIDARRQFIDNTRGRIRQIKEEINNPQNSKSQAAMSSPKGTPKAGGRTTNPYAHLQEESDTTQFIEGHMQAQAEMEMSQEETLEDLTHAVQKLKSTGVEIRDELQNHDKLIDELGEEMDTLQGKMKHAAKQLEKAMDEAGQKTKLCVIVFLIVVLLILTFIFFTF</sequence>
<evidence type="ECO:0000256" key="2">
    <source>
        <dbReference type="ARBA" id="ARBA00022448"/>
    </source>
</evidence>
<dbReference type="GO" id="GO:0015031">
    <property type="term" value="P:protein transport"/>
    <property type="evidence" value="ECO:0007669"/>
    <property type="project" value="UniProtKB-KW"/>
</dbReference>
<keyword evidence="6" id="KW-0333">Golgi apparatus</keyword>
<dbReference type="InterPro" id="IPR015260">
    <property type="entry name" value="Syntaxin-6/10/61_N"/>
</dbReference>
<dbReference type="SUPFAM" id="SSF58038">
    <property type="entry name" value="SNARE fusion complex"/>
    <property type="match status" value="1"/>
</dbReference>
<protein>
    <recommendedName>
        <fullName evidence="12">t-SNARE coiled-coil homology domain-containing protein</fullName>
    </recommendedName>
</protein>
<evidence type="ECO:0000256" key="1">
    <source>
        <dbReference type="ARBA" id="ARBA00009063"/>
    </source>
</evidence>
<evidence type="ECO:0000256" key="6">
    <source>
        <dbReference type="ARBA" id="ARBA00023034"/>
    </source>
</evidence>
<keyword evidence="4" id="KW-0653">Protein transport</keyword>
<dbReference type="SUPFAM" id="SSF47661">
    <property type="entry name" value="t-snare proteins"/>
    <property type="match status" value="1"/>
</dbReference>
<evidence type="ECO:0000256" key="7">
    <source>
        <dbReference type="ARBA" id="ARBA00023136"/>
    </source>
</evidence>